<gene>
    <name evidence="17" type="ORF">CLV72_1011217</name>
</gene>
<evidence type="ECO:0000313" key="18">
    <source>
        <dbReference type="Proteomes" id="UP000237846"/>
    </source>
</evidence>
<evidence type="ECO:0000259" key="16">
    <source>
        <dbReference type="SMART" id="SM00904"/>
    </source>
</evidence>
<dbReference type="SUPFAM" id="SSF52374">
    <property type="entry name" value="Nucleotidylyl transferase"/>
    <property type="match status" value="1"/>
</dbReference>
<comment type="catalytic activity">
    <reaction evidence="14 15">
        <text>FMN + ATP + H(+) = FAD + diphosphate</text>
        <dbReference type="Rhea" id="RHEA:17237"/>
        <dbReference type="ChEBI" id="CHEBI:15378"/>
        <dbReference type="ChEBI" id="CHEBI:30616"/>
        <dbReference type="ChEBI" id="CHEBI:33019"/>
        <dbReference type="ChEBI" id="CHEBI:57692"/>
        <dbReference type="ChEBI" id="CHEBI:58210"/>
        <dbReference type="EC" id="2.7.7.2"/>
    </reaction>
</comment>
<feature type="domain" description="Riboflavin kinase" evidence="16">
    <location>
        <begin position="182"/>
        <end position="315"/>
    </location>
</feature>
<dbReference type="CDD" id="cd02064">
    <property type="entry name" value="FAD_synthetase_N"/>
    <property type="match status" value="1"/>
</dbReference>
<dbReference type="SUPFAM" id="SSF82114">
    <property type="entry name" value="Riboflavin kinase-like"/>
    <property type="match status" value="1"/>
</dbReference>
<evidence type="ECO:0000256" key="4">
    <source>
        <dbReference type="ARBA" id="ARBA00022630"/>
    </source>
</evidence>
<keyword evidence="7 15" id="KW-0548">Nucleotidyltransferase</keyword>
<dbReference type="NCBIfam" id="NF004160">
    <property type="entry name" value="PRK05627.1-3"/>
    <property type="match status" value="1"/>
</dbReference>
<dbReference type="Gene3D" id="3.40.50.620">
    <property type="entry name" value="HUPs"/>
    <property type="match status" value="1"/>
</dbReference>
<evidence type="ECO:0000256" key="12">
    <source>
        <dbReference type="ARBA" id="ARBA00023268"/>
    </source>
</evidence>
<comment type="pathway">
    <text evidence="3 15">Cofactor biosynthesis; FMN biosynthesis; FMN from riboflavin (ATP route): step 1/1.</text>
</comment>
<evidence type="ECO:0000256" key="11">
    <source>
        <dbReference type="ARBA" id="ARBA00022840"/>
    </source>
</evidence>
<evidence type="ECO:0000256" key="9">
    <source>
        <dbReference type="ARBA" id="ARBA00022777"/>
    </source>
</evidence>
<sequence>MLRWHGLGEVPEDLERSVVAVGVFDGVHRGHRSIVELAVRRARELGAPSVVLTFDPHPGEVLRPGGHPALLTTLRRRIDLLAGLGVDAAVLVPFTGDLAALEPGAFVRDALVERLHAATVVVGKDFRFGRGASGDVETLRELGEALGFATVAADLDADGVPTSSSRIRALVAEGAVAEAAALLGRPHRVEGVVVRGAQRGRLLGFPTANLDTPPYTAVPADGVYAGWMHCPAYPEPGEAAASWPAAISVGTNPTFAGEERTVEAYALDETDLDLYGCHVAVDFAERIRPMLRFDSVDELIAEMTRDVAHARRVTRPS</sequence>
<protein>
    <recommendedName>
        <fullName evidence="15">Riboflavin biosynthesis protein</fullName>
    </recommendedName>
    <domain>
        <recommendedName>
            <fullName evidence="15">Riboflavin kinase</fullName>
            <ecNumber evidence="15">2.7.1.26</ecNumber>
        </recommendedName>
        <alternativeName>
            <fullName evidence="15">Flavokinase</fullName>
        </alternativeName>
    </domain>
    <domain>
        <recommendedName>
            <fullName evidence="15">FMN adenylyltransferase</fullName>
            <ecNumber evidence="15">2.7.7.2</ecNumber>
        </recommendedName>
        <alternativeName>
            <fullName evidence="15">FAD pyrophosphorylase</fullName>
        </alternativeName>
        <alternativeName>
            <fullName evidence="15">FAD synthase</fullName>
        </alternativeName>
    </domain>
</protein>
<dbReference type="SMART" id="SM00904">
    <property type="entry name" value="Flavokinase"/>
    <property type="match status" value="1"/>
</dbReference>
<dbReference type="GO" id="GO:0009231">
    <property type="term" value="P:riboflavin biosynthetic process"/>
    <property type="evidence" value="ECO:0007669"/>
    <property type="project" value="InterPro"/>
</dbReference>
<dbReference type="GO" id="GO:0006747">
    <property type="term" value="P:FAD biosynthetic process"/>
    <property type="evidence" value="ECO:0007669"/>
    <property type="project" value="UniProtKB-UniRule"/>
</dbReference>
<dbReference type="UniPathway" id="UPA00277">
    <property type="reaction ID" value="UER00407"/>
</dbReference>
<keyword evidence="6 15" id="KW-0808">Transferase</keyword>
<evidence type="ECO:0000256" key="1">
    <source>
        <dbReference type="ARBA" id="ARBA00002121"/>
    </source>
</evidence>
<dbReference type="PANTHER" id="PTHR22749">
    <property type="entry name" value="RIBOFLAVIN KINASE/FMN ADENYLYLTRANSFERASE"/>
    <property type="match status" value="1"/>
</dbReference>
<comment type="function">
    <text evidence="1">Catalyzes the phosphorylation of riboflavin to FMN followed by the adenylation of FMN to FAD.</text>
</comment>
<dbReference type="Proteomes" id="UP000237846">
    <property type="component" value="Unassembled WGS sequence"/>
</dbReference>
<dbReference type="InterPro" id="IPR002606">
    <property type="entry name" value="Riboflavin_kinase_bac"/>
</dbReference>
<evidence type="ECO:0000256" key="5">
    <source>
        <dbReference type="ARBA" id="ARBA00022643"/>
    </source>
</evidence>
<name>A0A2T0QFA3_9ACTN</name>
<proteinExistence type="inferred from homology"/>
<dbReference type="EC" id="2.7.1.26" evidence="15"/>
<evidence type="ECO:0000256" key="14">
    <source>
        <dbReference type="ARBA" id="ARBA00049494"/>
    </source>
</evidence>
<evidence type="ECO:0000256" key="15">
    <source>
        <dbReference type="PIRNR" id="PIRNR004491"/>
    </source>
</evidence>
<organism evidence="17 18">
    <name type="scientific">Allonocardiopsis opalescens</name>
    <dbReference type="NCBI Taxonomy" id="1144618"/>
    <lineage>
        <taxon>Bacteria</taxon>
        <taxon>Bacillati</taxon>
        <taxon>Actinomycetota</taxon>
        <taxon>Actinomycetes</taxon>
        <taxon>Streptosporangiales</taxon>
        <taxon>Allonocardiopsis</taxon>
    </lineage>
</organism>
<evidence type="ECO:0000256" key="6">
    <source>
        <dbReference type="ARBA" id="ARBA00022679"/>
    </source>
</evidence>
<comment type="similarity">
    <text evidence="15">Belongs to the ribF family.</text>
</comment>
<evidence type="ECO:0000256" key="2">
    <source>
        <dbReference type="ARBA" id="ARBA00004726"/>
    </source>
</evidence>
<dbReference type="InterPro" id="IPR023465">
    <property type="entry name" value="Riboflavin_kinase_dom_sf"/>
</dbReference>
<dbReference type="EMBL" id="PVZC01000001">
    <property type="protein sequence ID" value="PRY02614.1"/>
    <property type="molecule type" value="Genomic_DNA"/>
</dbReference>
<dbReference type="EC" id="2.7.7.2" evidence="15"/>
<dbReference type="Pfam" id="PF06574">
    <property type="entry name" value="FAD_syn"/>
    <property type="match status" value="1"/>
</dbReference>
<dbReference type="Gene3D" id="2.40.30.30">
    <property type="entry name" value="Riboflavin kinase-like"/>
    <property type="match status" value="1"/>
</dbReference>
<accession>A0A2T0QFA3</accession>
<evidence type="ECO:0000256" key="7">
    <source>
        <dbReference type="ARBA" id="ARBA00022695"/>
    </source>
</evidence>
<keyword evidence="8 15" id="KW-0547">Nucleotide-binding</keyword>
<keyword evidence="4 15" id="KW-0285">Flavoprotein</keyword>
<dbReference type="InterPro" id="IPR023468">
    <property type="entry name" value="Riboflavin_kinase"/>
</dbReference>
<keyword evidence="11 15" id="KW-0067">ATP-binding</keyword>
<dbReference type="InterPro" id="IPR015865">
    <property type="entry name" value="Riboflavin_kinase_bac/euk"/>
</dbReference>
<dbReference type="AlphaFoldDB" id="A0A2T0QFA3"/>
<dbReference type="Pfam" id="PF01687">
    <property type="entry name" value="Flavokinase"/>
    <property type="match status" value="1"/>
</dbReference>
<evidence type="ECO:0000256" key="10">
    <source>
        <dbReference type="ARBA" id="ARBA00022827"/>
    </source>
</evidence>
<keyword evidence="18" id="KW-1185">Reference proteome</keyword>
<dbReference type="PANTHER" id="PTHR22749:SF6">
    <property type="entry name" value="RIBOFLAVIN KINASE"/>
    <property type="match status" value="1"/>
</dbReference>
<reference evidence="17 18" key="1">
    <citation type="submission" date="2018-03" db="EMBL/GenBank/DDBJ databases">
        <title>Genomic Encyclopedia of Archaeal and Bacterial Type Strains, Phase II (KMG-II): from individual species to whole genera.</title>
        <authorList>
            <person name="Goeker M."/>
        </authorList>
    </citation>
    <scope>NUCLEOTIDE SEQUENCE [LARGE SCALE GENOMIC DNA]</scope>
    <source>
        <strain evidence="17 18">DSM 45601</strain>
    </source>
</reference>
<dbReference type="GO" id="GO:0005524">
    <property type="term" value="F:ATP binding"/>
    <property type="evidence" value="ECO:0007669"/>
    <property type="project" value="UniProtKB-UniRule"/>
</dbReference>
<evidence type="ECO:0000256" key="13">
    <source>
        <dbReference type="ARBA" id="ARBA00047880"/>
    </source>
</evidence>
<dbReference type="InterPro" id="IPR015864">
    <property type="entry name" value="FAD_synthase"/>
</dbReference>
<dbReference type="FunFam" id="2.40.30.30:FF:000003">
    <property type="entry name" value="Riboflavin biosynthesis protein"/>
    <property type="match status" value="1"/>
</dbReference>
<dbReference type="RefSeq" id="WP_245929881.1">
    <property type="nucleotide sequence ID" value="NZ_PVZC01000001.1"/>
</dbReference>
<comment type="catalytic activity">
    <reaction evidence="13 15">
        <text>riboflavin + ATP = FMN + ADP + H(+)</text>
        <dbReference type="Rhea" id="RHEA:14357"/>
        <dbReference type="ChEBI" id="CHEBI:15378"/>
        <dbReference type="ChEBI" id="CHEBI:30616"/>
        <dbReference type="ChEBI" id="CHEBI:57986"/>
        <dbReference type="ChEBI" id="CHEBI:58210"/>
        <dbReference type="ChEBI" id="CHEBI:456216"/>
        <dbReference type="EC" id="2.7.1.26"/>
    </reaction>
</comment>
<dbReference type="NCBIfam" id="TIGR00083">
    <property type="entry name" value="ribF"/>
    <property type="match status" value="1"/>
</dbReference>
<evidence type="ECO:0000313" key="17">
    <source>
        <dbReference type="EMBL" id="PRY02614.1"/>
    </source>
</evidence>
<dbReference type="GO" id="GO:0008531">
    <property type="term" value="F:riboflavin kinase activity"/>
    <property type="evidence" value="ECO:0007669"/>
    <property type="project" value="UniProtKB-UniRule"/>
</dbReference>
<evidence type="ECO:0000256" key="3">
    <source>
        <dbReference type="ARBA" id="ARBA00005201"/>
    </source>
</evidence>
<dbReference type="GO" id="GO:0003919">
    <property type="term" value="F:FMN adenylyltransferase activity"/>
    <property type="evidence" value="ECO:0007669"/>
    <property type="project" value="UniProtKB-UniRule"/>
</dbReference>
<comment type="pathway">
    <text evidence="2 15">Cofactor biosynthesis; FAD biosynthesis; FAD from FMN: step 1/1.</text>
</comment>
<evidence type="ECO:0000256" key="8">
    <source>
        <dbReference type="ARBA" id="ARBA00022741"/>
    </source>
</evidence>
<keyword evidence="10 15" id="KW-0274">FAD</keyword>
<keyword evidence="9 15" id="KW-0418">Kinase</keyword>
<comment type="caution">
    <text evidence="17">The sequence shown here is derived from an EMBL/GenBank/DDBJ whole genome shotgun (WGS) entry which is preliminary data.</text>
</comment>
<dbReference type="GO" id="GO:0009398">
    <property type="term" value="P:FMN biosynthetic process"/>
    <property type="evidence" value="ECO:0007669"/>
    <property type="project" value="UniProtKB-UniRule"/>
</dbReference>
<dbReference type="PIRSF" id="PIRSF004491">
    <property type="entry name" value="FAD_Synth"/>
    <property type="match status" value="1"/>
</dbReference>
<keyword evidence="5 15" id="KW-0288">FMN</keyword>
<dbReference type="UniPathway" id="UPA00276">
    <property type="reaction ID" value="UER00406"/>
</dbReference>
<dbReference type="FunFam" id="3.40.50.620:FF:000021">
    <property type="entry name" value="Riboflavin biosynthesis protein"/>
    <property type="match status" value="1"/>
</dbReference>
<dbReference type="InterPro" id="IPR014729">
    <property type="entry name" value="Rossmann-like_a/b/a_fold"/>
</dbReference>
<keyword evidence="12" id="KW-0511">Multifunctional enzyme</keyword>